<accession>A0A392TE66</accession>
<protein>
    <submittedName>
        <fullName evidence="1">Uncharacterized protein</fullName>
    </submittedName>
</protein>
<comment type="caution">
    <text evidence="1">The sequence shown here is derived from an EMBL/GenBank/DDBJ whole genome shotgun (WGS) entry which is preliminary data.</text>
</comment>
<evidence type="ECO:0000313" key="2">
    <source>
        <dbReference type="Proteomes" id="UP000265520"/>
    </source>
</evidence>
<reference evidence="1 2" key="1">
    <citation type="journal article" date="2018" name="Front. Plant Sci.">
        <title>Red Clover (Trifolium pratense) and Zigzag Clover (T. medium) - A Picture of Genomic Similarities and Differences.</title>
        <authorList>
            <person name="Dluhosova J."/>
            <person name="Istvanek J."/>
            <person name="Nedelnik J."/>
            <person name="Repkova J."/>
        </authorList>
    </citation>
    <scope>NUCLEOTIDE SEQUENCE [LARGE SCALE GENOMIC DNA]</scope>
    <source>
        <strain evidence="2">cv. 10/8</strain>
        <tissue evidence="1">Leaf</tissue>
    </source>
</reference>
<name>A0A392TE66_9FABA</name>
<dbReference type="AlphaFoldDB" id="A0A392TE66"/>
<evidence type="ECO:0000313" key="1">
    <source>
        <dbReference type="EMBL" id="MCI58235.1"/>
    </source>
</evidence>
<sequence>MAPKRSRNTVSSASSQNYIRFLDDDKEEHYETICYKGVVQERSIDFPSITTYPR</sequence>
<organism evidence="1 2">
    <name type="scientific">Trifolium medium</name>
    <dbReference type="NCBI Taxonomy" id="97028"/>
    <lineage>
        <taxon>Eukaryota</taxon>
        <taxon>Viridiplantae</taxon>
        <taxon>Streptophyta</taxon>
        <taxon>Embryophyta</taxon>
        <taxon>Tracheophyta</taxon>
        <taxon>Spermatophyta</taxon>
        <taxon>Magnoliopsida</taxon>
        <taxon>eudicotyledons</taxon>
        <taxon>Gunneridae</taxon>
        <taxon>Pentapetalae</taxon>
        <taxon>rosids</taxon>
        <taxon>fabids</taxon>
        <taxon>Fabales</taxon>
        <taxon>Fabaceae</taxon>
        <taxon>Papilionoideae</taxon>
        <taxon>50 kb inversion clade</taxon>
        <taxon>NPAAA clade</taxon>
        <taxon>Hologalegina</taxon>
        <taxon>IRL clade</taxon>
        <taxon>Trifolieae</taxon>
        <taxon>Trifolium</taxon>
    </lineage>
</organism>
<keyword evidence="2" id="KW-1185">Reference proteome</keyword>
<feature type="non-terminal residue" evidence="1">
    <location>
        <position position="54"/>
    </location>
</feature>
<proteinExistence type="predicted"/>
<dbReference type="Proteomes" id="UP000265520">
    <property type="component" value="Unassembled WGS sequence"/>
</dbReference>
<dbReference type="EMBL" id="LXQA010542887">
    <property type="protein sequence ID" value="MCI58235.1"/>
    <property type="molecule type" value="Genomic_DNA"/>
</dbReference>